<dbReference type="Proteomes" id="UP000887579">
    <property type="component" value="Unplaced"/>
</dbReference>
<protein>
    <submittedName>
        <fullName evidence="2">Uncharacterized protein</fullName>
    </submittedName>
</protein>
<accession>A0AC34F4R5</accession>
<evidence type="ECO:0000313" key="1">
    <source>
        <dbReference type="Proteomes" id="UP000887579"/>
    </source>
</evidence>
<proteinExistence type="predicted"/>
<organism evidence="1 2">
    <name type="scientific">Panagrolaimus sp. ES5</name>
    <dbReference type="NCBI Taxonomy" id="591445"/>
    <lineage>
        <taxon>Eukaryota</taxon>
        <taxon>Metazoa</taxon>
        <taxon>Ecdysozoa</taxon>
        <taxon>Nematoda</taxon>
        <taxon>Chromadorea</taxon>
        <taxon>Rhabditida</taxon>
        <taxon>Tylenchina</taxon>
        <taxon>Panagrolaimomorpha</taxon>
        <taxon>Panagrolaimoidea</taxon>
        <taxon>Panagrolaimidae</taxon>
        <taxon>Panagrolaimus</taxon>
    </lineage>
</organism>
<reference evidence="2" key="1">
    <citation type="submission" date="2022-11" db="UniProtKB">
        <authorList>
            <consortium name="WormBaseParasite"/>
        </authorList>
    </citation>
    <scope>IDENTIFICATION</scope>
</reference>
<dbReference type="WBParaSite" id="ES5_v2.g12057.t1">
    <property type="protein sequence ID" value="ES5_v2.g12057.t1"/>
    <property type="gene ID" value="ES5_v2.g12057"/>
</dbReference>
<evidence type="ECO:0000313" key="2">
    <source>
        <dbReference type="WBParaSite" id="ES5_v2.g12057.t1"/>
    </source>
</evidence>
<name>A0AC34F4R5_9BILA</name>
<sequence>MSLRGGSGSSIRGRRGETNSNNVGGSRPFESKGGNFRYKGGGTYSDGIKSKTSLTNTPSILSNSKDLGPGMLFLYIQKLSFL</sequence>